<dbReference type="AlphaFoldDB" id="A0A9P0K6Z2"/>
<protein>
    <recommendedName>
        <fullName evidence="3">DDE Tnp4 domain-containing protein</fullName>
    </recommendedName>
</protein>
<sequence length="97" mass="11517">MNQRVYNYRLTRARQMVECTFGILANKWQIFKACCVLHNFVRKKDGIRVNDELYESPMQSCHPTGTRAKICGLKIRDYFANYFTSPEGSRPWQYDKI</sequence>
<name>A0A9P0K6Z2_ACAOB</name>
<comment type="caution">
    <text evidence="1">The sequence shown here is derived from an EMBL/GenBank/DDBJ whole genome shotgun (WGS) entry which is preliminary data.</text>
</comment>
<evidence type="ECO:0000313" key="1">
    <source>
        <dbReference type="EMBL" id="CAH1968365.1"/>
    </source>
</evidence>
<dbReference type="Proteomes" id="UP001152888">
    <property type="component" value="Unassembled WGS sequence"/>
</dbReference>
<evidence type="ECO:0000313" key="2">
    <source>
        <dbReference type="Proteomes" id="UP001152888"/>
    </source>
</evidence>
<dbReference type="EMBL" id="CAKOFQ010006752">
    <property type="protein sequence ID" value="CAH1968365.1"/>
    <property type="molecule type" value="Genomic_DNA"/>
</dbReference>
<organism evidence="1 2">
    <name type="scientific">Acanthoscelides obtectus</name>
    <name type="common">Bean weevil</name>
    <name type="synonym">Bruchus obtectus</name>
    <dbReference type="NCBI Taxonomy" id="200917"/>
    <lineage>
        <taxon>Eukaryota</taxon>
        <taxon>Metazoa</taxon>
        <taxon>Ecdysozoa</taxon>
        <taxon>Arthropoda</taxon>
        <taxon>Hexapoda</taxon>
        <taxon>Insecta</taxon>
        <taxon>Pterygota</taxon>
        <taxon>Neoptera</taxon>
        <taxon>Endopterygota</taxon>
        <taxon>Coleoptera</taxon>
        <taxon>Polyphaga</taxon>
        <taxon>Cucujiformia</taxon>
        <taxon>Chrysomeloidea</taxon>
        <taxon>Chrysomelidae</taxon>
        <taxon>Bruchinae</taxon>
        <taxon>Bruchini</taxon>
        <taxon>Acanthoscelides</taxon>
    </lineage>
</organism>
<evidence type="ECO:0008006" key="3">
    <source>
        <dbReference type="Google" id="ProtNLM"/>
    </source>
</evidence>
<gene>
    <name evidence="1" type="ORF">ACAOBT_LOCUS7805</name>
</gene>
<accession>A0A9P0K6Z2</accession>
<dbReference type="OrthoDB" id="6580874at2759"/>
<keyword evidence="2" id="KW-1185">Reference proteome</keyword>
<reference evidence="1" key="1">
    <citation type="submission" date="2022-03" db="EMBL/GenBank/DDBJ databases">
        <authorList>
            <person name="Sayadi A."/>
        </authorList>
    </citation>
    <scope>NUCLEOTIDE SEQUENCE</scope>
</reference>
<proteinExistence type="predicted"/>